<reference evidence="2" key="1">
    <citation type="submission" date="2022-04" db="EMBL/GenBank/DDBJ databases">
        <title>Hymenobacter sp. isolated from the air.</title>
        <authorList>
            <person name="Won M."/>
            <person name="Lee C.-M."/>
            <person name="Woen H.-Y."/>
            <person name="Kwon S.-W."/>
        </authorList>
    </citation>
    <scope>NUCLEOTIDE SEQUENCE</scope>
    <source>
        <strain evidence="2">5420S-77</strain>
        <plasmid evidence="2">unnamed1</plasmid>
    </source>
</reference>
<dbReference type="Pfam" id="PF10988">
    <property type="entry name" value="DUF2807"/>
    <property type="match status" value="1"/>
</dbReference>
<dbReference type="InterPro" id="IPR021255">
    <property type="entry name" value="DUF2807"/>
</dbReference>
<dbReference type="EMBL" id="CP095062">
    <property type="protein sequence ID" value="UOQ68712.1"/>
    <property type="molecule type" value="Genomic_DNA"/>
</dbReference>
<geneLocation type="plasmid" evidence="2 3">
    <name>unnamed1</name>
</geneLocation>
<feature type="domain" description="Putative auto-transporter adhesin head GIN" evidence="1">
    <location>
        <begin position="45"/>
        <end position="227"/>
    </location>
</feature>
<keyword evidence="3" id="KW-1185">Reference proteome</keyword>
<dbReference type="PANTHER" id="PTHR39200:SF1">
    <property type="entry name" value="AUTO-TRANSPORTER ADHESIN HEAD GIN DOMAIN-CONTAINING PROTEIN-RELATED"/>
    <property type="match status" value="1"/>
</dbReference>
<dbReference type="Proteomes" id="UP000830401">
    <property type="component" value="Plasmid unnamed1"/>
</dbReference>
<dbReference type="PANTHER" id="PTHR39200">
    <property type="entry name" value="HYPOTHETICAL EXPORTED PROTEIN"/>
    <property type="match status" value="1"/>
</dbReference>
<sequence>MKTNWLLFPLLAVLALTSCDNEHNIIGPRVRGTGPTESEIRTLDNFNRVDLKMDAEVILTQGSPQQVRVEAQRNVLDVLETELNGDELQLEFGRVNVRDHDPIKIYITVPNLTEVQLSGSGKIRSSTPWSASTCEVKVSGSGSVAMDFTQATSLRTNVSGSGEAQVKGISQSHNINISGSGQVKATDLSTQDTYVAITGSGRSYVRAERTLSAEISGSGSVYYKGSPTINTRITGSGRVLADK</sequence>
<gene>
    <name evidence="2" type="ORF">MUN86_23650</name>
</gene>
<evidence type="ECO:0000313" key="3">
    <source>
        <dbReference type="Proteomes" id="UP000830401"/>
    </source>
</evidence>
<evidence type="ECO:0000259" key="1">
    <source>
        <dbReference type="Pfam" id="PF10988"/>
    </source>
</evidence>
<dbReference type="PROSITE" id="PS51257">
    <property type="entry name" value="PROKAR_LIPOPROTEIN"/>
    <property type="match status" value="1"/>
</dbReference>
<protein>
    <submittedName>
        <fullName evidence="2">DUF2807 domain-containing protein</fullName>
    </submittedName>
</protein>
<evidence type="ECO:0000313" key="2">
    <source>
        <dbReference type="EMBL" id="UOQ68712.1"/>
    </source>
</evidence>
<keyword evidence="2" id="KW-0614">Plasmid</keyword>
<dbReference type="RefSeq" id="WP_245126188.1">
    <property type="nucleotide sequence ID" value="NZ_CP095062.1"/>
</dbReference>
<accession>A0ABY4GCU3</accession>
<proteinExistence type="predicted"/>
<organism evidence="2 3">
    <name type="scientific">Hymenobacter volaticus</name>
    <dbReference type="NCBI Taxonomy" id="2932254"/>
    <lineage>
        <taxon>Bacteria</taxon>
        <taxon>Pseudomonadati</taxon>
        <taxon>Bacteroidota</taxon>
        <taxon>Cytophagia</taxon>
        <taxon>Cytophagales</taxon>
        <taxon>Hymenobacteraceae</taxon>
        <taxon>Hymenobacter</taxon>
    </lineage>
</organism>
<dbReference type="Gene3D" id="2.160.20.120">
    <property type="match status" value="1"/>
</dbReference>
<name>A0ABY4GCU3_9BACT</name>